<evidence type="ECO:0000313" key="4">
    <source>
        <dbReference type="Proteomes" id="UP000092605"/>
    </source>
</evidence>
<dbReference type="PANTHER" id="PTHR13847:SF201">
    <property type="entry name" value="PUTATIBE OXIDOREDUCTASE"/>
    <property type="match status" value="1"/>
</dbReference>
<evidence type="ECO:0000259" key="1">
    <source>
        <dbReference type="Pfam" id="PF01266"/>
    </source>
</evidence>
<dbReference type="PANTHER" id="PTHR13847">
    <property type="entry name" value="SARCOSINE DEHYDROGENASE-RELATED"/>
    <property type="match status" value="1"/>
</dbReference>
<gene>
    <name evidence="2" type="ORF">JWYL7_1308</name>
    <name evidence="3" type="ORF">SAMN05661008_00215</name>
</gene>
<organism evidence="2 4">
    <name type="scientific">Alkalithermobacter thermoalcaliphilus JW-YL-7 = DSM 7308</name>
    <dbReference type="NCBI Taxonomy" id="1121328"/>
    <lineage>
        <taxon>Bacteria</taxon>
        <taxon>Bacillati</taxon>
        <taxon>Bacillota</taxon>
        <taxon>Clostridia</taxon>
        <taxon>Peptostreptococcales</taxon>
        <taxon>Tepidibacteraceae</taxon>
        <taxon>Alkalithermobacter</taxon>
    </lineage>
</organism>
<dbReference type="Pfam" id="PF01266">
    <property type="entry name" value="DAO"/>
    <property type="match status" value="1"/>
</dbReference>
<comment type="caution">
    <text evidence="2">The sequence shown here is derived from an EMBL/GenBank/DDBJ whole genome shotgun (WGS) entry which is preliminary data.</text>
</comment>
<reference evidence="2 4" key="1">
    <citation type="submission" date="2016-02" db="EMBL/GenBank/DDBJ databases">
        <title>Draft genome sequence for Clostridium paradoxum JW-YL-7.</title>
        <authorList>
            <person name="Utturkar S.M."/>
            <person name="Lancaster A."/>
            <person name="Poole F.L."/>
            <person name="Adams M.W."/>
            <person name="Brown S.D."/>
        </authorList>
    </citation>
    <scope>NUCLEOTIDE SEQUENCE [LARGE SCALE GENOMIC DNA]</scope>
    <source>
        <strain evidence="2 4">JW-YL-7</strain>
    </source>
</reference>
<dbReference type="STRING" id="1121328.JWYL7_1308"/>
<dbReference type="InterPro" id="IPR006076">
    <property type="entry name" value="FAD-dep_OxRdtase"/>
</dbReference>
<dbReference type="Proteomes" id="UP000323392">
    <property type="component" value="Unassembled WGS sequence"/>
</dbReference>
<dbReference type="AlphaFoldDB" id="A0A150FRJ3"/>
<dbReference type="Gene3D" id="3.30.9.10">
    <property type="entry name" value="D-Amino Acid Oxidase, subunit A, domain 2"/>
    <property type="match status" value="1"/>
</dbReference>
<dbReference type="OrthoDB" id="571248at2"/>
<accession>A0A150FRJ3</accession>
<evidence type="ECO:0000313" key="2">
    <source>
        <dbReference type="EMBL" id="KXZ40233.1"/>
    </source>
</evidence>
<dbReference type="EMBL" id="FRBG01000001">
    <property type="protein sequence ID" value="SHK41682.1"/>
    <property type="molecule type" value="Genomic_DNA"/>
</dbReference>
<feature type="domain" description="FAD dependent oxidoreductase" evidence="1">
    <location>
        <begin position="3"/>
        <end position="245"/>
    </location>
</feature>
<dbReference type="EMBL" id="LSFY01000001">
    <property type="protein sequence ID" value="KXZ40233.1"/>
    <property type="molecule type" value="Genomic_DNA"/>
</dbReference>
<proteinExistence type="predicted"/>
<reference evidence="3 5" key="2">
    <citation type="submission" date="2016-11" db="EMBL/GenBank/DDBJ databases">
        <authorList>
            <person name="Varghese N."/>
            <person name="Submissions S."/>
        </authorList>
    </citation>
    <scope>NUCLEOTIDE SEQUENCE [LARGE SCALE GENOMIC DNA]</scope>
    <source>
        <strain evidence="3 5">DSM 7308</strain>
    </source>
</reference>
<dbReference type="GO" id="GO:0005737">
    <property type="term" value="C:cytoplasm"/>
    <property type="evidence" value="ECO:0007669"/>
    <property type="project" value="TreeGrafter"/>
</dbReference>
<name>A0A150FRJ3_CLOPD</name>
<dbReference type="InterPro" id="IPR036188">
    <property type="entry name" value="FAD/NAD-bd_sf"/>
</dbReference>
<evidence type="ECO:0000313" key="5">
    <source>
        <dbReference type="Proteomes" id="UP000323392"/>
    </source>
</evidence>
<protein>
    <submittedName>
        <fullName evidence="2">FAD dependent oxidoreductase</fullName>
    </submittedName>
</protein>
<dbReference type="Gene3D" id="3.50.50.60">
    <property type="entry name" value="FAD/NAD(P)-binding domain"/>
    <property type="match status" value="1"/>
</dbReference>
<dbReference type="RefSeq" id="WP_066070742.1">
    <property type="nucleotide sequence ID" value="NZ_FRBG01000001.1"/>
</dbReference>
<evidence type="ECO:0000313" key="3">
    <source>
        <dbReference type="EMBL" id="SHK41682.1"/>
    </source>
</evidence>
<sequence length="261" mass="30100">MRKSNGFNVEFIDNLAAKDMFSFPVEAGIYSKSGSSQINPYKFTHNLICKSVKNGLRVFENTKVVNIENYNDYVILYTKNNFKIKAKKVVIAAGYEGVNFINDDIAKFYKTFTIVTKPVNSFDGWYKKCIIRDDNNPYTYLRTTSDNRIIIGGQDEKFGLINNIINNFSSDDKKYEKLLEKLKNMFPNIKNLEVEYKFSGLFAVTDDGLPYIGEHKDFPNYYFSMNFGSNGILYAIISGKLITDLYLEKQNPNIDLFKFGR</sequence>
<dbReference type="SUPFAM" id="SSF51905">
    <property type="entry name" value="FAD/NAD(P)-binding domain"/>
    <property type="match status" value="1"/>
</dbReference>
<dbReference type="PATRIC" id="fig|1121328.3.peg.1316"/>
<keyword evidence="5" id="KW-1185">Reference proteome</keyword>
<dbReference type="Proteomes" id="UP000092605">
    <property type="component" value="Unassembled WGS sequence"/>
</dbReference>